<accession>A0ABW6PG80</accession>
<dbReference type="SUPFAM" id="SSF141523">
    <property type="entry name" value="L,D-transpeptidase catalytic domain-like"/>
    <property type="match status" value="1"/>
</dbReference>
<dbReference type="PANTHER" id="PTHR30582:SF2">
    <property type="entry name" value="L,D-TRANSPEPTIDASE YCIB-RELATED"/>
    <property type="match status" value="1"/>
</dbReference>
<evidence type="ECO:0000313" key="11">
    <source>
        <dbReference type="Proteomes" id="UP001601444"/>
    </source>
</evidence>
<evidence type="ECO:0000256" key="5">
    <source>
        <dbReference type="ARBA" id="ARBA00023315"/>
    </source>
</evidence>
<reference evidence="10 11" key="1">
    <citation type="submission" date="2024-10" db="EMBL/GenBank/DDBJ databases">
        <title>The Natural Products Discovery Center: Release of the First 8490 Sequenced Strains for Exploring Actinobacteria Biosynthetic Diversity.</title>
        <authorList>
            <person name="Kalkreuter E."/>
            <person name="Kautsar S.A."/>
            <person name="Yang D."/>
            <person name="Bader C.D."/>
            <person name="Teijaro C.N."/>
            <person name="Fluegel L."/>
            <person name="Davis C.M."/>
            <person name="Simpson J.R."/>
            <person name="Lauterbach L."/>
            <person name="Steele A.D."/>
            <person name="Gui C."/>
            <person name="Meng S."/>
            <person name="Li G."/>
            <person name="Viehrig K."/>
            <person name="Ye F."/>
            <person name="Su P."/>
            <person name="Kiefer A.F."/>
            <person name="Nichols A."/>
            <person name="Cepeda A.J."/>
            <person name="Yan W."/>
            <person name="Fan B."/>
            <person name="Jiang Y."/>
            <person name="Adhikari A."/>
            <person name="Zheng C.-J."/>
            <person name="Schuster L."/>
            <person name="Cowan T.M."/>
            <person name="Smanski M.J."/>
            <person name="Chevrette M.G."/>
            <person name="De Carvalho L.P.S."/>
            <person name="Shen B."/>
        </authorList>
    </citation>
    <scope>NUCLEOTIDE SEQUENCE [LARGE SCALE GENOMIC DNA]</scope>
    <source>
        <strain evidence="10 11">NPDC004045</strain>
    </source>
</reference>
<dbReference type="InterPro" id="IPR005490">
    <property type="entry name" value="LD_TPept_cat_dom"/>
</dbReference>
<evidence type="ECO:0000256" key="6">
    <source>
        <dbReference type="ARBA" id="ARBA00023316"/>
    </source>
</evidence>
<dbReference type="CDD" id="cd16913">
    <property type="entry name" value="YkuD_like"/>
    <property type="match status" value="1"/>
</dbReference>
<keyword evidence="11" id="KW-1185">Reference proteome</keyword>
<keyword evidence="6 7" id="KW-0961">Cell wall biogenesis/degradation</keyword>
<dbReference type="CDD" id="cd13432">
    <property type="entry name" value="LDT_IgD_like_2"/>
    <property type="match status" value="1"/>
</dbReference>
<feature type="active site" description="Nucleophile" evidence="7">
    <location>
        <position position="246"/>
    </location>
</feature>
<dbReference type="Pfam" id="PF17964">
    <property type="entry name" value="Big_10"/>
    <property type="match status" value="1"/>
</dbReference>
<protein>
    <submittedName>
        <fullName evidence="10">Ig-like domain-containing protein</fullName>
    </submittedName>
</protein>
<dbReference type="PROSITE" id="PS51318">
    <property type="entry name" value="TAT"/>
    <property type="match status" value="1"/>
</dbReference>
<keyword evidence="2" id="KW-0808">Transferase</keyword>
<dbReference type="Proteomes" id="UP001601444">
    <property type="component" value="Unassembled WGS sequence"/>
</dbReference>
<evidence type="ECO:0000313" key="10">
    <source>
        <dbReference type="EMBL" id="MFF0541399.1"/>
    </source>
</evidence>
<evidence type="ECO:0000259" key="9">
    <source>
        <dbReference type="PROSITE" id="PS52029"/>
    </source>
</evidence>
<gene>
    <name evidence="10" type="ORF">ACFYTF_01005</name>
</gene>
<proteinExistence type="predicted"/>
<dbReference type="InterPro" id="IPR050979">
    <property type="entry name" value="LD-transpeptidase"/>
</dbReference>
<keyword evidence="3 7" id="KW-0133">Cell shape</keyword>
<name>A0ABW6PG80_9NOCA</name>
<evidence type="ECO:0000256" key="7">
    <source>
        <dbReference type="PROSITE-ProRule" id="PRU01373"/>
    </source>
</evidence>
<dbReference type="Gene3D" id="2.60.40.3710">
    <property type="match status" value="1"/>
</dbReference>
<keyword evidence="4 7" id="KW-0573">Peptidoglycan synthesis</keyword>
<evidence type="ECO:0000256" key="3">
    <source>
        <dbReference type="ARBA" id="ARBA00022960"/>
    </source>
</evidence>
<feature type="active site" description="Proton donor/acceptor" evidence="7">
    <location>
        <position position="228"/>
    </location>
</feature>
<sequence length="287" mass="30285">MHVQAKGRVRRGLLLTVAIAAAGAAVLAPAQAEPIIPGLGNGSSQGALSEPTPQATFAPPNINIADGETVGVAQPIIITFKEPIADRAAAEKAIKVTSSNPAPGHFYWTGDKQVRWRPEEFWPANTDVQVVAGGTTSAFRIGDAFIATADDTTHTITVTVNGEVVKTMPTSMGKVKHETPNGTYIVGEQLRKMTMDSSTYGVPVTDPEGYKLEVEYATRISNSGIFVHAAPWSVAQQGVSNASHGCLNVSTEDARWFMENSRRGDAVIVVNTNGGTLSASDGLGDWN</sequence>
<dbReference type="Gene3D" id="2.40.440.10">
    <property type="entry name" value="L,D-transpeptidase catalytic domain-like"/>
    <property type="match status" value="1"/>
</dbReference>
<organism evidence="10 11">
    <name type="scientific">Nocardia thailandica</name>
    <dbReference type="NCBI Taxonomy" id="257275"/>
    <lineage>
        <taxon>Bacteria</taxon>
        <taxon>Bacillati</taxon>
        <taxon>Actinomycetota</taxon>
        <taxon>Actinomycetes</taxon>
        <taxon>Mycobacteriales</taxon>
        <taxon>Nocardiaceae</taxon>
        <taxon>Nocardia</taxon>
    </lineage>
</organism>
<evidence type="ECO:0000256" key="4">
    <source>
        <dbReference type="ARBA" id="ARBA00022984"/>
    </source>
</evidence>
<dbReference type="PROSITE" id="PS52029">
    <property type="entry name" value="LD_TPASE"/>
    <property type="match status" value="1"/>
</dbReference>
<evidence type="ECO:0000256" key="2">
    <source>
        <dbReference type="ARBA" id="ARBA00022679"/>
    </source>
</evidence>
<evidence type="ECO:0000256" key="1">
    <source>
        <dbReference type="ARBA" id="ARBA00004752"/>
    </source>
</evidence>
<comment type="caution">
    <text evidence="10">The sequence shown here is derived from an EMBL/GenBank/DDBJ whole genome shotgun (WGS) entry which is preliminary data.</text>
</comment>
<dbReference type="InterPro" id="IPR038063">
    <property type="entry name" value="Transpep_catalytic_dom"/>
</dbReference>
<feature type="chain" id="PRO_5045577047" evidence="8">
    <location>
        <begin position="33"/>
        <end position="287"/>
    </location>
</feature>
<dbReference type="PANTHER" id="PTHR30582">
    <property type="entry name" value="L,D-TRANSPEPTIDASE"/>
    <property type="match status" value="1"/>
</dbReference>
<dbReference type="Pfam" id="PF03734">
    <property type="entry name" value="YkuD"/>
    <property type="match status" value="1"/>
</dbReference>
<feature type="domain" description="L,D-TPase catalytic" evidence="9">
    <location>
        <begin position="145"/>
        <end position="270"/>
    </location>
</feature>
<dbReference type="EMBL" id="JBIAMX010000001">
    <property type="protein sequence ID" value="MFF0541399.1"/>
    <property type="molecule type" value="Genomic_DNA"/>
</dbReference>
<dbReference type="RefSeq" id="WP_387698666.1">
    <property type="nucleotide sequence ID" value="NZ_JBIAMX010000001.1"/>
</dbReference>
<keyword evidence="8" id="KW-0732">Signal</keyword>
<comment type="pathway">
    <text evidence="1 7">Cell wall biogenesis; peptidoglycan biosynthesis.</text>
</comment>
<dbReference type="InterPro" id="IPR006311">
    <property type="entry name" value="TAT_signal"/>
</dbReference>
<evidence type="ECO:0000256" key="8">
    <source>
        <dbReference type="SAM" id="SignalP"/>
    </source>
</evidence>
<keyword evidence="5" id="KW-0012">Acyltransferase</keyword>
<feature type="signal peptide" evidence="8">
    <location>
        <begin position="1"/>
        <end position="32"/>
    </location>
</feature>
<dbReference type="InterPro" id="IPR041280">
    <property type="entry name" value="Big_10"/>
</dbReference>